<dbReference type="EMBL" id="WNTK01001706">
    <property type="protein sequence ID" value="KAG9466940.1"/>
    <property type="molecule type" value="Genomic_DNA"/>
</dbReference>
<evidence type="ECO:0000256" key="13">
    <source>
        <dbReference type="ARBA" id="ARBA00048344"/>
    </source>
</evidence>
<dbReference type="OrthoDB" id="5852090at2759"/>
<dbReference type="SUPFAM" id="SSF55973">
    <property type="entry name" value="S-adenosylmethionine synthetase"/>
    <property type="match status" value="2"/>
</dbReference>
<evidence type="ECO:0000256" key="12">
    <source>
        <dbReference type="ARBA" id="ARBA00022958"/>
    </source>
</evidence>
<evidence type="ECO:0000313" key="17">
    <source>
        <dbReference type="Proteomes" id="UP000770717"/>
    </source>
</evidence>
<name>A0A8J6JNM1_ELECQ</name>
<evidence type="ECO:0000256" key="11">
    <source>
        <dbReference type="ARBA" id="ARBA00022842"/>
    </source>
</evidence>
<dbReference type="Proteomes" id="UP000770717">
    <property type="component" value="Unassembled WGS sequence"/>
</dbReference>
<keyword evidence="11" id="KW-0460">Magnesium</keyword>
<sequence>MLNDFHDSLIDEGSFLFTSHTVEEGSPDKIYVQISHAVKLLQRPGEGSFLFASESDAKTRKILLTGEITSRVSVDYQRIVRGTNRDIGYEDSSKGFDYKTCNVLVALEQQSSDIAHGVQLDRNEEDVGAGDQGIMYGYATDETEECMLLAIVLAHKLNAKMVEVHHNGTLPWLCLDFKTQVTTQYMQDCGTVMPIRVHTIVVFVQPDEVICLDKMRDALKEKVVKTVVPAQYFDYDTMYHL</sequence>
<keyword evidence="6" id="KW-0554">One-carbon metabolism</keyword>
<dbReference type="PANTHER" id="PTHR11964">
    <property type="entry name" value="S-ADENOSYLMETHIONINE SYNTHETASE"/>
    <property type="match status" value="1"/>
</dbReference>
<dbReference type="InterPro" id="IPR022628">
    <property type="entry name" value="S-AdoMet_synt_N"/>
</dbReference>
<feature type="domain" description="S-adenosylmethionine synthetase central" evidence="15">
    <location>
        <begin position="127"/>
        <end position="240"/>
    </location>
</feature>
<evidence type="ECO:0000256" key="1">
    <source>
        <dbReference type="ARBA" id="ARBA00001946"/>
    </source>
</evidence>
<keyword evidence="10" id="KW-0067">ATP-binding</keyword>
<dbReference type="PROSITE" id="PS00376">
    <property type="entry name" value="ADOMET_SYNTHASE_1"/>
    <property type="match status" value="1"/>
</dbReference>
<evidence type="ECO:0000313" key="16">
    <source>
        <dbReference type="EMBL" id="KAG9466940.1"/>
    </source>
</evidence>
<dbReference type="InterPro" id="IPR002133">
    <property type="entry name" value="S-AdoMet_synthetase"/>
</dbReference>
<dbReference type="GO" id="GO:0006730">
    <property type="term" value="P:one-carbon metabolic process"/>
    <property type="evidence" value="ECO:0007669"/>
    <property type="project" value="UniProtKB-KW"/>
</dbReference>
<dbReference type="GO" id="GO:0046872">
    <property type="term" value="F:metal ion binding"/>
    <property type="evidence" value="ECO:0007669"/>
    <property type="project" value="UniProtKB-KW"/>
</dbReference>
<dbReference type="Pfam" id="PF02772">
    <property type="entry name" value="S-AdoMet_synt_M"/>
    <property type="match status" value="1"/>
</dbReference>
<evidence type="ECO:0000256" key="10">
    <source>
        <dbReference type="ARBA" id="ARBA00022840"/>
    </source>
</evidence>
<evidence type="ECO:0000256" key="8">
    <source>
        <dbReference type="ARBA" id="ARBA00022723"/>
    </source>
</evidence>
<comment type="cofactor">
    <cofactor evidence="1">
        <name>Mg(2+)</name>
        <dbReference type="ChEBI" id="CHEBI:18420"/>
    </cofactor>
</comment>
<proteinExistence type="inferred from homology"/>
<keyword evidence="7" id="KW-0808">Transferase</keyword>
<dbReference type="GO" id="GO:0004478">
    <property type="term" value="F:methionine adenosyltransferase activity"/>
    <property type="evidence" value="ECO:0007669"/>
    <property type="project" value="UniProtKB-EC"/>
</dbReference>
<comment type="catalytic activity">
    <reaction evidence="13">
        <text>L-methionine + ATP + H2O = S-adenosyl-L-methionine + phosphate + diphosphate</text>
        <dbReference type="Rhea" id="RHEA:21080"/>
        <dbReference type="ChEBI" id="CHEBI:15377"/>
        <dbReference type="ChEBI" id="CHEBI:30616"/>
        <dbReference type="ChEBI" id="CHEBI:33019"/>
        <dbReference type="ChEBI" id="CHEBI:43474"/>
        <dbReference type="ChEBI" id="CHEBI:57844"/>
        <dbReference type="ChEBI" id="CHEBI:59789"/>
        <dbReference type="EC" id="2.5.1.6"/>
    </reaction>
</comment>
<evidence type="ECO:0000256" key="3">
    <source>
        <dbReference type="ARBA" id="ARBA00005224"/>
    </source>
</evidence>
<dbReference type="GO" id="GO:0006556">
    <property type="term" value="P:S-adenosylmethionine biosynthetic process"/>
    <property type="evidence" value="ECO:0007669"/>
    <property type="project" value="InterPro"/>
</dbReference>
<dbReference type="Pfam" id="PF00438">
    <property type="entry name" value="S-AdoMet_synt_N"/>
    <property type="match status" value="1"/>
</dbReference>
<evidence type="ECO:0000259" key="14">
    <source>
        <dbReference type="Pfam" id="PF00438"/>
    </source>
</evidence>
<keyword evidence="9" id="KW-0547">Nucleotide-binding</keyword>
<evidence type="ECO:0000259" key="15">
    <source>
        <dbReference type="Pfam" id="PF02772"/>
    </source>
</evidence>
<comment type="cofactor">
    <cofactor evidence="2">
        <name>K(+)</name>
        <dbReference type="ChEBI" id="CHEBI:29103"/>
    </cofactor>
</comment>
<evidence type="ECO:0000256" key="5">
    <source>
        <dbReference type="ARBA" id="ARBA00012828"/>
    </source>
</evidence>
<keyword evidence="12" id="KW-0630">Potassium</keyword>
<reference evidence="16" key="1">
    <citation type="thesis" date="2020" institute="ProQuest LLC" country="789 East Eisenhower Parkway, Ann Arbor, MI, USA">
        <title>Comparative Genomics and Chromosome Evolution.</title>
        <authorList>
            <person name="Mudd A.B."/>
        </authorList>
    </citation>
    <scope>NUCLEOTIDE SEQUENCE</scope>
    <source>
        <strain evidence="16">HN-11 Male</strain>
        <tissue evidence="16">Kidney and liver</tissue>
    </source>
</reference>
<dbReference type="InterPro" id="IPR022636">
    <property type="entry name" value="S-AdoMet_synthetase_sfam"/>
</dbReference>
<evidence type="ECO:0000256" key="7">
    <source>
        <dbReference type="ARBA" id="ARBA00022679"/>
    </source>
</evidence>
<organism evidence="16 17">
    <name type="scientific">Eleutherodactylus coqui</name>
    <name type="common">Puerto Rican coqui</name>
    <dbReference type="NCBI Taxonomy" id="57060"/>
    <lineage>
        <taxon>Eukaryota</taxon>
        <taxon>Metazoa</taxon>
        <taxon>Chordata</taxon>
        <taxon>Craniata</taxon>
        <taxon>Vertebrata</taxon>
        <taxon>Euteleostomi</taxon>
        <taxon>Amphibia</taxon>
        <taxon>Batrachia</taxon>
        <taxon>Anura</taxon>
        <taxon>Neobatrachia</taxon>
        <taxon>Hyloidea</taxon>
        <taxon>Eleutherodactylidae</taxon>
        <taxon>Eleutherodactylinae</taxon>
        <taxon>Eleutherodactylus</taxon>
        <taxon>Eleutherodactylus</taxon>
    </lineage>
</organism>
<evidence type="ECO:0000256" key="6">
    <source>
        <dbReference type="ARBA" id="ARBA00022563"/>
    </source>
</evidence>
<evidence type="ECO:0000256" key="2">
    <source>
        <dbReference type="ARBA" id="ARBA00001958"/>
    </source>
</evidence>
<evidence type="ECO:0000256" key="4">
    <source>
        <dbReference type="ARBA" id="ARBA00009685"/>
    </source>
</evidence>
<dbReference type="GO" id="GO:0005524">
    <property type="term" value="F:ATP binding"/>
    <property type="evidence" value="ECO:0007669"/>
    <property type="project" value="UniProtKB-KW"/>
</dbReference>
<dbReference type="InterPro" id="IPR022631">
    <property type="entry name" value="ADOMET_SYNTHASE_CS"/>
</dbReference>
<keyword evidence="17" id="KW-1185">Reference proteome</keyword>
<dbReference type="EC" id="2.5.1.6" evidence="5"/>
<dbReference type="AlphaFoldDB" id="A0A8J6JNM1"/>
<protein>
    <recommendedName>
        <fullName evidence="5">methionine adenosyltransferase</fullName>
        <ecNumber evidence="5">2.5.1.6</ecNumber>
    </recommendedName>
</protein>
<keyword evidence="8" id="KW-0479">Metal-binding</keyword>
<dbReference type="Gene3D" id="3.30.300.10">
    <property type="match status" value="3"/>
</dbReference>
<dbReference type="FunFam" id="3.30.300.10:FF:000003">
    <property type="entry name" value="S-adenosylmethionine synthase"/>
    <property type="match status" value="1"/>
</dbReference>
<gene>
    <name evidence="16" type="ORF">GDO78_015848</name>
</gene>
<comment type="similarity">
    <text evidence="4">Belongs to the AdoMet synthase family.</text>
</comment>
<comment type="caution">
    <text evidence="16">The sequence shown here is derived from an EMBL/GenBank/DDBJ whole genome shotgun (WGS) entry which is preliminary data.</text>
</comment>
<feature type="domain" description="S-adenosylmethionine synthetase N-terminal" evidence="14">
    <location>
        <begin position="15"/>
        <end position="111"/>
    </location>
</feature>
<accession>A0A8J6JNM1</accession>
<dbReference type="InterPro" id="IPR022629">
    <property type="entry name" value="S-AdoMet_synt_central"/>
</dbReference>
<evidence type="ECO:0000256" key="9">
    <source>
        <dbReference type="ARBA" id="ARBA00022741"/>
    </source>
</evidence>
<comment type="pathway">
    <text evidence="3">Amino-acid biosynthesis; S-adenosyl-L-methionine biosynthesis; S-adenosyl-L-methionine from L-methionine: step 1/1.</text>
</comment>